<gene>
    <name evidence="1" type="ORF">PACLA_8A016858</name>
</gene>
<reference evidence="1" key="1">
    <citation type="submission" date="2020-04" db="EMBL/GenBank/DDBJ databases">
        <authorList>
            <person name="Alioto T."/>
            <person name="Alioto T."/>
            <person name="Gomez Garrido J."/>
        </authorList>
    </citation>
    <scope>NUCLEOTIDE SEQUENCE</scope>
    <source>
        <strain evidence="1">A484AB</strain>
    </source>
</reference>
<proteinExistence type="predicted"/>
<dbReference type="Pfam" id="PF00078">
    <property type="entry name" value="RVT_1"/>
    <property type="match status" value="1"/>
</dbReference>
<dbReference type="PROSITE" id="PS50878">
    <property type="entry name" value="RT_POL"/>
    <property type="match status" value="1"/>
</dbReference>
<dbReference type="InterPro" id="IPR000477">
    <property type="entry name" value="RT_dom"/>
</dbReference>
<evidence type="ECO:0000313" key="1">
    <source>
        <dbReference type="EMBL" id="CAB4036098.1"/>
    </source>
</evidence>
<name>A0A7D9JUB2_PARCT</name>
<dbReference type="Proteomes" id="UP001152795">
    <property type="component" value="Unassembled WGS sequence"/>
</dbReference>
<protein>
    <submittedName>
        <fullName evidence="1">Uncharacterized protein</fullName>
    </submittedName>
</protein>
<dbReference type="OrthoDB" id="5988544at2759"/>
<keyword evidence="2" id="KW-1185">Reference proteome</keyword>
<dbReference type="PANTHER" id="PTHR33332">
    <property type="entry name" value="REVERSE TRANSCRIPTASE DOMAIN-CONTAINING PROTEIN"/>
    <property type="match status" value="1"/>
</dbReference>
<organism evidence="1 2">
    <name type="scientific">Paramuricea clavata</name>
    <name type="common">Red gorgonian</name>
    <name type="synonym">Violescent sea-whip</name>
    <dbReference type="NCBI Taxonomy" id="317549"/>
    <lineage>
        <taxon>Eukaryota</taxon>
        <taxon>Metazoa</taxon>
        <taxon>Cnidaria</taxon>
        <taxon>Anthozoa</taxon>
        <taxon>Octocorallia</taxon>
        <taxon>Malacalcyonacea</taxon>
        <taxon>Plexauridae</taxon>
        <taxon>Paramuricea</taxon>
    </lineage>
</organism>
<evidence type="ECO:0000313" key="2">
    <source>
        <dbReference type="Proteomes" id="UP001152795"/>
    </source>
</evidence>
<accession>A0A7D9JUB2</accession>
<dbReference type="InterPro" id="IPR043502">
    <property type="entry name" value="DNA/RNA_pol_sf"/>
</dbReference>
<sequence>MDNGQLSGVVFLDIRKAFDSIDHTILLQKMNDQFGIKNVELDWFKSYLTNREQACIVNGAMSSPKTIVCGVPQGSILGPLLFLLYINDLPECLEKTSPHLYADDTQISTSAKTIEELTENLNNDLKKVGEWLARNKLQHHPTKTKLMYIGSKYNADTMTYDIP</sequence>
<dbReference type="EMBL" id="CACRXK020021697">
    <property type="protein sequence ID" value="CAB4036098.1"/>
    <property type="molecule type" value="Genomic_DNA"/>
</dbReference>
<feature type="non-terminal residue" evidence="1">
    <location>
        <position position="163"/>
    </location>
</feature>
<comment type="caution">
    <text evidence="1">The sequence shown here is derived from an EMBL/GenBank/DDBJ whole genome shotgun (WGS) entry which is preliminary data.</text>
</comment>
<dbReference type="AlphaFoldDB" id="A0A7D9JUB2"/>
<dbReference type="SUPFAM" id="SSF56672">
    <property type="entry name" value="DNA/RNA polymerases"/>
    <property type="match status" value="1"/>
</dbReference>